<dbReference type="Proteomes" id="UP000625711">
    <property type="component" value="Unassembled WGS sequence"/>
</dbReference>
<dbReference type="EMBL" id="JAACXV010014075">
    <property type="protein sequence ID" value="KAF7270642.1"/>
    <property type="molecule type" value="Genomic_DNA"/>
</dbReference>
<gene>
    <name evidence="2" type="ORF">GWI33_016438</name>
</gene>
<keyword evidence="3" id="KW-1185">Reference proteome</keyword>
<evidence type="ECO:0000256" key="1">
    <source>
        <dbReference type="SAM" id="MobiDB-lite"/>
    </source>
</evidence>
<name>A0A834IB80_RHYFE</name>
<dbReference type="AlphaFoldDB" id="A0A834IB80"/>
<comment type="caution">
    <text evidence="2">The sequence shown here is derived from an EMBL/GenBank/DDBJ whole genome shotgun (WGS) entry which is preliminary data.</text>
</comment>
<evidence type="ECO:0000313" key="3">
    <source>
        <dbReference type="Proteomes" id="UP000625711"/>
    </source>
</evidence>
<protein>
    <submittedName>
        <fullName evidence="2">Uncharacterized protein</fullName>
    </submittedName>
</protein>
<reference evidence="2" key="1">
    <citation type="submission" date="2020-08" db="EMBL/GenBank/DDBJ databases">
        <title>Genome sequencing and assembly of the red palm weevil Rhynchophorus ferrugineus.</title>
        <authorList>
            <person name="Dias G.B."/>
            <person name="Bergman C.M."/>
            <person name="Manee M."/>
        </authorList>
    </citation>
    <scope>NUCLEOTIDE SEQUENCE</scope>
    <source>
        <strain evidence="2">AA-2017</strain>
        <tissue evidence="2">Whole larva</tissue>
    </source>
</reference>
<sequence>MWADELEGGRILSNSAEGNPLQRTCPEYGIRRSGELCPRPIGPFLIQSNPISTCSVLRVGYLHLLIPNTPWKRRHDKKTRNSSRQQPNRSHRSRYICPAAPGSCTMARDGTIRANQQDGRGLAFVPNEIKTFLGHTAAAFT</sequence>
<feature type="compositionally biased region" description="Basic residues" evidence="1">
    <location>
        <begin position="72"/>
        <end position="81"/>
    </location>
</feature>
<proteinExistence type="predicted"/>
<evidence type="ECO:0000313" key="2">
    <source>
        <dbReference type="EMBL" id="KAF7270642.1"/>
    </source>
</evidence>
<accession>A0A834IB80</accession>
<organism evidence="2 3">
    <name type="scientific">Rhynchophorus ferrugineus</name>
    <name type="common">Red palm weevil</name>
    <name type="synonym">Curculio ferrugineus</name>
    <dbReference type="NCBI Taxonomy" id="354439"/>
    <lineage>
        <taxon>Eukaryota</taxon>
        <taxon>Metazoa</taxon>
        <taxon>Ecdysozoa</taxon>
        <taxon>Arthropoda</taxon>
        <taxon>Hexapoda</taxon>
        <taxon>Insecta</taxon>
        <taxon>Pterygota</taxon>
        <taxon>Neoptera</taxon>
        <taxon>Endopterygota</taxon>
        <taxon>Coleoptera</taxon>
        <taxon>Polyphaga</taxon>
        <taxon>Cucujiformia</taxon>
        <taxon>Curculionidae</taxon>
        <taxon>Dryophthorinae</taxon>
        <taxon>Rhynchophorus</taxon>
    </lineage>
</organism>
<feature type="region of interest" description="Disordered" evidence="1">
    <location>
        <begin position="72"/>
        <end position="94"/>
    </location>
</feature>